<dbReference type="CDD" id="cd12797">
    <property type="entry name" value="M23_peptidase"/>
    <property type="match status" value="1"/>
</dbReference>
<sequence length="282" mass="31996">MKENFKDMLLESGSGYMMPFALEEKEELPTTLGYGKQRHPMTGEEFNHLGVDFAIKNRDLYAVASGMIVGAGNDALHDNYIVAKYGKYEVTYGHLAEAYTGYGESVSAGDKIAKSGDFLHVGIRFNGQDIDPMVFLSMIWANIQQLAAMGIQKQPTEESLGTKNIKNSFDKDYVSILMLMLRWLPSYMNDLRNRAYNPPPRAEASLRNIFAQAASKNYFFERIPSVANPLGLSERSVPLAEKIQDILIHDFLSYLALNHNIYPETWDENEKKNFFHKLQKTD</sequence>
<name>A0A412HEN3_9BACT</name>
<gene>
    <name evidence="2" type="ORF">DWY11_08740</name>
</gene>
<dbReference type="InterPro" id="IPR011055">
    <property type="entry name" value="Dup_hybrid_motif"/>
</dbReference>
<accession>A0A412HEN3</accession>
<dbReference type="SUPFAM" id="SSF51261">
    <property type="entry name" value="Duplicated hybrid motif"/>
    <property type="match status" value="1"/>
</dbReference>
<dbReference type="GO" id="GO:0004222">
    <property type="term" value="F:metalloendopeptidase activity"/>
    <property type="evidence" value="ECO:0007669"/>
    <property type="project" value="TreeGrafter"/>
</dbReference>
<dbReference type="PANTHER" id="PTHR21666">
    <property type="entry name" value="PEPTIDASE-RELATED"/>
    <property type="match status" value="1"/>
</dbReference>
<protein>
    <submittedName>
        <fullName evidence="2">M23 family peptidase</fullName>
    </submittedName>
</protein>
<dbReference type="Proteomes" id="UP000283872">
    <property type="component" value="Unassembled WGS sequence"/>
</dbReference>
<proteinExistence type="predicted"/>
<dbReference type="AlphaFoldDB" id="A0A412HEN3"/>
<dbReference type="EMBL" id="QRVA01000019">
    <property type="protein sequence ID" value="RGS15214.1"/>
    <property type="molecule type" value="Genomic_DNA"/>
</dbReference>
<organism evidence="2 3">
    <name type="scientific">Segatella copri</name>
    <dbReference type="NCBI Taxonomy" id="165179"/>
    <lineage>
        <taxon>Bacteria</taxon>
        <taxon>Pseudomonadati</taxon>
        <taxon>Bacteroidota</taxon>
        <taxon>Bacteroidia</taxon>
        <taxon>Bacteroidales</taxon>
        <taxon>Prevotellaceae</taxon>
        <taxon>Segatella</taxon>
    </lineage>
</organism>
<dbReference type="InterPro" id="IPR050570">
    <property type="entry name" value="Cell_wall_metabolism_enzyme"/>
</dbReference>
<dbReference type="InterPro" id="IPR016047">
    <property type="entry name" value="M23ase_b-sheet_dom"/>
</dbReference>
<dbReference type="Pfam" id="PF01551">
    <property type="entry name" value="Peptidase_M23"/>
    <property type="match status" value="1"/>
</dbReference>
<evidence type="ECO:0000259" key="1">
    <source>
        <dbReference type="Pfam" id="PF01551"/>
    </source>
</evidence>
<comment type="caution">
    <text evidence="2">The sequence shown here is derived from an EMBL/GenBank/DDBJ whole genome shotgun (WGS) entry which is preliminary data.</text>
</comment>
<dbReference type="PANTHER" id="PTHR21666:SF270">
    <property type="entry name" value="MUREIN HYDROLASE ACTIVATOR ENVC"/>
    <property type="match status" value="1"/>
</dbReference>
<feature type="domain" description="M23ase beta-sheet core" evidence="1">
    <location>
        <begin position="47"/>
        <end position="132"/>
    </location>
</feature>
<dbReference type="Gene3D" id="2.70.70.10">
    <property type="entry name" value="Glucose Permease (Domain IIA)"/>
    <property type="match status" value="1"/>
</dbReference>
<evidence type="ECO:0000313" key="3">
    <source>
        <dbReference type="Proteomes" id="UP000283872"/>
    </source>
</evidence>
<reference evidence="2 3" key="1">
    <citation type="submission" date="2018-08" db="EMBL/GenBank/DDBJ databases">
        <title>A genome reference for cultivated species of the human gut microbiota.</title>
        <authorList>
            <person name="Zou Y."/>
            <person name="Xue W."/>
            <person name="Luo G."/>
        </authorList>
    </citation>
    <scope>NUCLEOTIDE SEQUENCE [LARGE SCALE GENOMIC DNA]</scope>
    <source>
        <strain evidence="2 3">AF24-12</strain>
    </source>
</reference>
<evidence type="ECO:0000313" key="2">
    <source>
        <dbReference type="EMBL" id="RGS15214.1"/>
    </source>
</evidence>